<sequence length="200" mass="22136">MNRNQVIALSAVLQSAMLVDRIATVGSIPNEERNPLLHSIFVLKPENIDDVYDGVSNIKPGLSAFAQGLKNVPAPAKIYLYSLISLEASLKKNQEMLNVLGAGLENIASRLQHFEITHENIIAAIADLYSQTLSKLTPRIMVKGEQSILSQPHIANEIRALLLAGIRSTMLWRQYGGSRLNLLLPWNRIPQTAHEILLTI</sequence>
<dbReference type="GO" id="GO:0005886">
    <property type="term" value="C:plasma membrane"/>
    <property type="evidence" value="ECO:0007669"/>
    <property type="project" value="UniProtKB-SubCell"/>
</dbReference>
<dbReference type="Pfam" id="PF04356">
    <property type="entry name" value="DUF489"/>
    <property type="match status" value="1"/>
</dbReference>
<comment type="similarity">
    <text evidence="4">Belongs to the HflD family.</text>
</comment>
<comment type="subcellular location">
    <subcellularLocation>
        <location evidence="4">Cytoplasm</location>
    </subcellularLocation>
    <subcellularLocation>
        <location evidence="4">Cell membrane</location>
        <topology evidence="4">Peripheral membrane protein</topology>
        <orientation evidence="4">Cytoplasmic side</orientation>
    </subcellularLocation>
</comment>
<proteinExistence type="inferred from homology"/>
<dbReference type="RefSeq" id="WP_109236487.1">
    <property type="nucleotide sequence ID" value="NZ_BMXZ01000003.1"/>
</dbReference>
<reference evidence="5 6" key="1">
    <citation type="journal article" date="2018" name="Genome Announc.">
        <title>Ignatzschineria cameli sp. nov., isolated from necrotic foot tissue of dromedaries (Camelus dromedarius) and associated maggots (Wohlfahrtia species) in Dubai.</title>
        <authorList>
            <person name="Tsang C.C."/>
            <person name="Tang J.Y."/>
            <person name="Fong J.Y."/>
            <person name="Kinne J."/>
            <person name="Lee H.H."/>
            <person name="Joseph M."/>
            <person name="Jose S."/>
            <person name="Schuster R.K."/>
            <person name="Tang Y."/>
            <person name="Sivakumar S."/>
            <person name="Chen J.H."/>
            <person name="Teng J.L."/>
            <person name="Lau S.K."/>
            <person name="Wernery U."/>
            <person name="Woo P.C."/>
        </authorList>
    </citation>
    <scope>NUCLEOTIDE SEQUENCE [LARGE SCALE GENOMIC DNA]</scope>
    <source>
        <strain evidence="5 6">KCTC 22643</strain>
    </source>
</reference>
<keyword evidence="1 4" id="KW-1003">Cell membrane</keyword>
<dbReference type="PANTHER" id="PTHR38100:SF1">
    <property type="entry name" value="HIGH FREQUENCY LYSOGENIZATION PROTEIN HFLD"/>
    <property type="match status" value="1"/>
</dbReference>
<name>A0A2U2AIK8_9GAMM</name>
<keyword evidence="6" id="KW-1185">Reference proteome</keyword>
<evidence type="ECO:0000256" key="3">
    <source>
        <dbReference type="ARBA" id="ARBA00023136"/>
    </source>
</evidence>
<dbReference type="NCBIfam" id="NF001246">
    <property type="entry name" value="PRK00218.1-2"/>
    <property type="match status" value="1"/>
</dbReference>
<gene>
    <name evidence="4" type="primary">hflD</name>
    <name evidence="5" type="ORF">DC082_07695</name>
</gene>
<evidence type="ECO:0000313" key="6">
    <source>
        <dbReference type="Proteomes" id="UP000244948"/>
    </source>
</evidence>
<dbReference type="PANTHER" id="PTHR38100">
    <property type="entry name" value="HIGH FREQUENCY LYSOGENIZATION PROTEIN HFLD"/>
    <property type="match status" value="1"/>
</dbReference>
<dbReference type="SUPFAM" id="SSF101322">
    <property type="entry name" value="YcfC-like"/>
    <property type="match status" value="1"/>
</dbReference>
<dbReference type="InterPro" id="IPR007451">
    <property type="entry name" value="HflD"/>
</dbReference>
<dbReference type="Proteomes" id="UP000244948">
    <property type="component" value="Unassembled WGS sequence"/>
</dbReference>
<dbReference type="HAMAP" id="MF_00695">
    <property type="entry name" value="HflD_protein"/>
    <property type="match status" value="1"/>
</dbReference>
<protein>
    <recommendedName>
        <fullName evidence="4">High frequency lysogenization protein HflD homolog</fullName>
    </recommendedName>
</protein>
<dbReference type="EMBL" id="QEWR01000004">
    <property type="protein sequence ID" value="PWD82508.1"/>
    <property type="molecule type" value="Genomic_DNA"/>
</dbReference>
<dbReference type="Gene3D" id="1.10.3890.10">
    <property type="entry name" value="HflD-like"/>
    <property type="match status" value="1"/>
</dbReference>
<dbReference type="InterPro" id="IPR035932">
    <property type="entry name" value="HflD-like_sf"/>
</dbReference>
<evidence type="ECO:0000256" key="1">
    <source>
        <dbReference type="ARBA" id="ARBA00022475"/>
    </source>
</evidence>
<keyword evidence="2 4" id="KW-0963">Cytoplasm</keyword>
<accession>A0A2U2AIK8</accession>
<dbReference type="AlphaFoldDB" id="A0A2U2AIK8"/>
<keyword evidence="3 4" id="KW-0472">Membrane</keyword>
<evidence type="ECO:0000256" key="2">
    <source>
        <dbReference type="ARBA" id="ARBA00022490"/>
    </source>
</evidence>
<evidence type="ECO:0000313" key="5">
    <source>
        <dbReference type="EMBL" id="PWD82508.1"/>
    </source>
</evidence>
<dbReference type="GO" id="GO:0005737">
    <property type="term" value="C:cytoplasm"/>
    <property type="evidence" value="ECO:0007669"/>
    <property type="project" value="UniProtKB-SubCell"/>
</dbReference>
<organism evidence="5 6">
    <name type="scientific">Ignatzschineria indica</name>
    <dbReference type="NCBI Taxonomy" id="472583"/>
    <lineage>
        <taxon>Bacteria</taxon>
        <taxon>Pseudomonadati</taxon>
        <taxon>Pseudomonadota</taxon>
        <taxon>Gammaproteobacteria</taxon>
        <taxon>Cardiobacteriales</taxon>
        <taxon>Ignatzschineriaceae</taxon>
        <taxon>Ignatzschineria</taxon>
    </lineage>
</organism>
<comment type="caution">
    <text evidence="5">The sequence shown here is derived from an EMBL/GenBank/DDBJ whole genome shotgun (WGS) entry which is preliminary data.</text>
</comment>
<evidence type="ECO:0000256" key="4">
    <source>
        <dbReference type="HAMAP-Rule" id="MF_00695"/>
    </source>
</evidence>